<feature type="compositionally biased region" description="Polar residues" evidence="8">
    <location>
        <begin position="291"/>
        <end position="310"/>
    </location>
</feature>
<feature type="coiled-coil region" evidence="7">
    <location>
        <begin position="419"/>
        <end position="449"/>
    </location>
</feature>
<evidence type="ECO:0000256" key="2">
    <source>
        <dbReference type="ARBA" id="ARBA00007163"/>
    </source>
</evidence>
<organism evidence="10">
    <name type="scientific">Saccharomyces paradoxus</name>
    <name type="common">Yeast</name>
    <name type="synonym">Saccharomyces douglasii</name>
    <dbReference type="NCBI Taxonomy" id="27291"/>
    <lineage>
        <taxon>Eukaryota</taxon>
        <taxon>Fungi</taxon>
        <taxon>Dikarya</taxon>
        <taxon>Ascomycota</taxon>
        <taxon>Saccharomycotina</taxon>
        <taxon>Saccharomycetes</taxon>
        <taxon>Saccharomycetales</taxon>
        <taxon>Saccharomycetaceae</taxon>
        <taxon>Saccharomyces</taxon>
    </lineage>
</organism>
<dbReference type="CDD" id="cd14687">
    <property type="entry name" value="bZIP_ATF2"/>
    <property type="match status" value="1"/>
</dbReference>
<feature type="region of interest" description="Disordered" evidence="8">
    <location>
        <begin position="282"/>
        <end position="313"/>
    </location>
</feature>
<dbReference type="PROSITE" id="PS50217">
    <property type="entry name" value="BZIP"/>
    <property type="match status" value="1"/>
</dbReference>
<keyword evidence="4" id="KW-0238">DNA-binding</keyword>
<dbReference type="InterPro" id="IPR004827">
    <property type="entry name" value="bZIP"/>
</dbReference>
<dbReference type="Gene3D" id="1.20.5.170">
    <property type="match status" value="1"/>
</dbReference>
<sequence length="492" mass="54681">MDYKHSFVASPDPPLDGRQNPLLYTDFLSSNKELIYKQPLGPADAAYNFLHQNSLHDRSVQENLGPMFQPYGIDITRLPITNPPIFQSSLPAFDQPVYKRRISISNGQISQLGEDLETIENLHSCQPPFLSFKTQQNSGPQQVANLNTATYPSFSSNELQNIPQQNIPQQHEQATVIPEAAPQTGSEEFCPAMTPFDSNLKLSVPAVAATADIPSSTASIPLNNSGIDQTYINMQLRLQAQMQNKVWKNAQLSVNPCTPASNSSVSSSSSCQNICDHSNENESIHSSISHGANSNTANTSHQNADMTNATGLPYKLKSPDVNSIHIESKPQYEETISALSSNTNSGAVVNSGPSSTMHTSAAFQIKHEPRPQRMENNATGFEDGAKAWKRARLLERNRIAASKCRQRKKMSQLQLQKEFDQISKENTMMKKKIENYEKLVQKMKKISRLHLQECTVNNGNNSHQKSGNKDRDINVFLKMIEEMISGSTLYDE</sequence>
<dbReference type="AlphaFoldDB" id="A0A8B8UQ04"/>
<dbReference type="PANTHER" id="PTHR19304">
    <property type="entry name" value="CYCLIC-AMP RESPONSE ELEMENT BINDING PROTEIN"/>
    <property type="match status" value="1"/>
</dbReference>
<name>A0A8B8UQ04_SACPA</name>
<reference evidence="10" key="4">
    <citation type="submission" date="2025-08" db="UniProtKB">
        <authorList>
            <consortium name="RefSeq"/>
        </authorList>
    </citation>
    <scope>IDENTIFICATION</scope>
    <source>
        <strain evidence="10">CBS432</strain>
    </source>
</reference>
<dbReference type="SUPFAM" id="SSF57959">
    <property type="entry name" value="Leucine zipper domain"/>
    <property type="match status" value="1"/>
</dbReference>
<dbReference type="InterPro" id="IPR051027">
    <property type="entry name" value="bZIP_transcription_factors"/>
</dbReference>
<dbReference type="VEuPathDB" id="FungiDB:SPAR_E01170"/>
<dbReference type="SMART" id="SM00338">
    <property type="entry name" value="BRLZ"/>
    <property type="match status" value="1"/>
</dbReference>
<feature type="domain" description="BZIP" evidence="9">
    <location>
        <begin position="389"/>
        <end position="450"/>
    </location>
</feature>
<comment type="similarity">
    <text evidence="2">Belongs to the bZIP family.</text>
</comment>
<gene>
    <name evidence="10" type="primary">ACA1</name>
    <name evidence="10" type="ORF">SPAR_E01170</name>
</gene>
<dbReference type="GO" id="GO:0005634">
    <property type="term" value="C:nucleus"/>
    <property type="evidence" value="ECO:0007669"/>
    <property type="project" value="UniProtKB-SubCell"/>
</dbReference>
<keyword evidence="7" id="KW-0175">Coiled coil</keyword>
<keyword evidence="5" id="KW-0804">Transcription</keyword>
<dbReference type="GO" id="GO:0001228">
    <property type="term" value="F:DNA-binding transcription activator activity, RNA polymerase II-specific"/>
    <property type="evidence" value="ECO:0007669"/>
    <property type="project" value="UniProtKB-ARBA"/>
</dbReference>
<reference evidence="10" key="1">
    <citation type="journal article" date="2017" name="Nat. Genet.">
        <title>Contrasting evolutionary genome dynamics between domesticated and wild yeasts.</title>
        <authorList>
            <person name="Yue J.X."/>
            <person name="Li J."/>
            <person name="Aigrain L."/>
            <person name="Hallin J."/>
            <person name="Persson K."/>
            <person name="Oliver K."/>
            <person name="Bergstrom A."/>
            <person name="Coupland P."/>
            <person name="Warringer J."/>
            <person name="Lagomarsino M.C."/>
            <person name="Fischer G."/>
            <person name="Durbin R."/>
            <person name="Liti G."/>
        </authorList>
    </citation>
    <scope>NUCLEOTIDE SEQUENCE</scope>
    <source>
        <strain evidence="10">CBS432</strain>
    </source>
</reference>
<evidence type="ECO:0000256" key="6">
    <source>
        <dbReference type="ARBA" id="ARBA00023242"/>
    </source>
</evidence>
<keyword evidence="6" id="KW-0539">Nucleus</keyword>
<evidence type="ECO:0000256" key="3">
    <source>
        <dbReference type="ARBA" id="ARBA00023015"/>
    </source>
</evidence>
<dbReference type="Pfam" id="PF00170">
    <property type="entry name" value="bZIP_1"/>
    <property type="match status" value="1"/>
</dbReference>
<dbReference type="InterPro" id="IPR046347">
    <property type="entry name" value="bZIP_sf"/>
</dbReference>
<evidence type="ECO:0000256" key="1">
    <source>
        <dbReference type="ARBA" id="ARBA00004123"/>
    </source>
</evidence>
<evidence type="ECO:0000259" key="9">
    <source>
        <dbReference type="PROSITE" id="PS50217"/>
    </source>
</evidence>
<dbReference type="GO" id="GO:0043565">
    <property type="term" value="F:sequence-specific DNA binding"/>
    <property type="evidence" value="ECO:0007669"/>
    <property type="project" value="UniProtKB-ARBA"/>
</dbReference>
<dbReference type="FunFam" id="1.20.5.170:FF:000053">
    <property type="entry name" value="BZIP transcription factor AtfA"/>
    <property type="match status" value="1"/>
</dbReference>
<comment type="subcellular location">
    <subcellularLocation>
        <location evidence="1">Nucleus</location>
    </subcellularLocation>
</comment>
<dbReference type="GeneID" id="54630102"/>
<evidence type="ECO:0000256" key="4">
    <source>
        <dbReference type="ARBA" id="ARBA00023125"/>
    </source>
</evidence>
<reference evidence="10" key="3">
    <citation type="submission" date="2025-07" db="EMBL/GenBank/DDBJ databases">
        <authorList>
            <consortium name="NCBI Genome Project"/>
        </authorList>
    </citation>
    <scope>NUCLEOTIDE SEQUENCE</scope>
    <source>
        <strain evidence="10">CBS432</strain>
    </source>
</reference>
<protein>
    <submittedName>
        <fullName evidence="10">Aca1p</fullName>
    </submittedName>
</protein>
<accession>A0A8B8UQ04</accession>
<reference evidence="10" key="2">
    <citation type="submission" date="2020-01" db="EMBL/GenBank/DDBJ databases">
        <title>Population-level Yeast Reference Genomes.</title>
        <authorList>
            <person name="Yue J.-X."/>
        </authorList>
    </citation>
    <scope>NUCLEOTIDE SEQUENCE</scope>
    <source>
        <strain evidence="10">CBS432</strain>
    </source>
</reference>
<evidence type="ECO:0000256" key="5">
    <source>
        <dbReference type="ARBA" id="ARBA00023163"/>
    </source>
</evidence>
<dbReference type="KEGG" id="spao:SPAR_E01170"/>
<dbReference type="OrthoDB" id="295274at2759"/>
<evidence type="ECO:0000256" key="7">
    <source>
        <dbReference type="SAM" id="Coils"/>
    </source>
</evidence>
<evidence type="ECO:0000313" key="10">
    <source>
        <dbReference type="RefSeq" id="XP_033765860.1"/>
    </source>
</evidence>
<evidence type="ECO:0000256" key="8">
    <source>
        <dbReference type="SAM" id="MobiDB-lite"/>
    </source>
</evidence>
<keyword evidence="3" id="KW-0805">Transcription regulation</keyword>
<proteinExistence type="inferred from homology"/>
<dbReference type="PROSITE" id="PS00036">
    <property type="entry name" value="BZIP_BASIC"/>
    <property type="match status" value="1"/>
</dbReference>
<dbReference type="RefSeq" id="XP_033765860.1">
    <property type="nucleotide sequence ID" value="XM_033909969.1"/>
</dbReference>